<protein>
    <submittedName>
        <fullName evidence="1">Uncharacterized protein</fullName>
    </submittedName>
</protein>
<proteinExistence type="predicted"/>
<dbReference type="AlphaFoldDB" id="A0A5C6DMU0"/>
<dbReference type="Proteomes" id="UP000315471">
    <property type="component" value="Unassembled WGS sequence"/>
</dbReference>
<comment type="caution">
    <text evidence="1">The sequence shown here is derived from an EMBL/GenBank/DDBJ whole genome shotgun (WGS) entry which is preliminary data.</text>
</comment>
<accession>A0A5C6DMU0</accession>
<dbReference type="EMBL" id="SJPY01000007">
    <property type="protein sequence ID" value="TWU37474.1"/>
    <property type="molecule type" value="Genomic_DNA"/>
</dbReference>
<keyword evidence="2" id="KW-1185">Reference proteome</keyword>
<gene>
    <name evidence="1" type="ORF">Q31b_42620</name>
</gene>
<reference evidence="1 2" key="1">
    <citation type="submission" date="2019-02" db="EMBL/GenBank/DDBJ databases">
        <title>Deep-cultivation of Planctomycetes and their phenomic and genomic characterization uncovers novel biology.</title>
        <authorList>
            <person name="Wiegand S."/>
            <person name="Jogler M."/>
            <person name="Boedeker C."/>
            <person name="Pinto D."/>
            <person name="Vollmers J."/>
            <person name="Rivas-Marin E."/>
            <person name="Kohn T."/>
            <person name="Peeters S.H."/>
            <person name="Heuer A."/>
            <person name="Rast P."/>
            <person name="Oberbeckmann S."/>
            <person name="Bunk B."/>
            <person name="Jeske O."/>
            <person name="Meyerdierks A."/>
            <person name="Storesund J.E."/>
            <person name="Kallscheuer N."/>
            <person name="Luecker S."/>
            <person name="Lage O.M."/>
            <person name="Pohl T."/>
            <person name="Merkel B.J."/>
            <person name="Hornburger P."/>
            <person name="Mueller R.-W."/>
            <person name="Bruemmer F."/>
            <person name="Labrenz M."/>
            <person name="Spormann A.M."/>
            <person name="Op Den Camp H."/>
            <person name="Overmann J."/>
            <person name="Amann R."/>
            <person name="Jetten M.S.M."/>
            <person name="Mascher T."/>
            <person name="Medema M.H."/>
            <person name="Devos D.P."/>
            <person name="Kaster A.-K."/>
            <person name="Ovreas L."/>
            <person name="Rohde M."/>
            <person name="Galperin M.Y."/>
            <person name="Jogler C."/>
        </authorList>
    </citation>
    <scope>NUCLEOTIDE SEQUENCE [LARGE SCALE GENOMIC DNA]</scope>
    <source>
        <strain evidence="1 2">Q31b</strain>
    </source>
</reference>
<evidence type="ECO:0000313" key="1">
    <source>
        <dbReference type="EMBL" id="TWU37474.1"/>
    </source>
</evidence>
<sequence>MRLAILVVIEFMLAMAILILVGQLPNKDEIDTGFAAVSGTVQATNGQIKLVQEQVGLAETIASEDWKQRSDAILVSLEMMENVQIEELGNKHCFESENETNRKEPRYEPRSIFLAFPAITF</sequence>
<dbReference type="RefSeq" id="WP_146601468.1">
    <property type="nucleotide sequence ID" value="NZ_SJPY01000007.1"/>
</dbReference>
<evidence type="ECO:0000313" key="2">
    <source>
        <dbReference type="Proteomes" id="UP000315471"/>
    </source>
</evidence>
<organism evidence="1 2">
    <name type="scientific">Novipirellula aureliae</name>
    <dbReference type="NCBI Taxonomy" id="2527966"/>
    <lineage>
        <taxon>Bacteria</taxon>
        <taxon>Pseudomonadati</taxon>
        <taxon>Planctomycetota</taxon>
        <taxon>Planctomycetia</taxon>
        <taxon>Pirellulales</taxon>
        <taxon>Pirellulaceae</taxon>
        <taxon>Novipirellula</taxon>
    </lineage>
</organism>
<name>A0A5C6DMU0_9BACT</name>